<dbReference type="SUPFAM" id="SSF54236">
    <property type="entry name" value="Ubiquitin-like"/>
    <property type="match status" value="1"/>
</dbReference>
<evidence type="ECO:0000256" key="8">
    <source>
        <dbReference type="ARBA" id="ARBA00022833"/>
    </source>
</evidence>
<dbReference type="SUPFAM" id="SSF57903">
    <property type="entry name" value="FYVE/PHD zinc finger"/>
    <property type="match status" value="1"/>
</dbReference>
<dbReference type="SMART" id="SM00249">
    <property type="entry name" value="PHD"/>
    <property type="match status" value="1"/>
</dbReference>
<dbReference type="SMART" id="SM00213">
    <property type="entry name" value="UBQ"/>
    <property type="match status" value="1"/>
</dbReference>
<evidence type="ECO:0000256" key="5">
    <source>
        <dbReference type="ARBA" id="ARBA00022723"/>
    </source>
</evidence>
<dbReference type="GO" id="GO:0044027">
    <property type="term" value="P:negative regulation of gene expression via chromosomal CpG island methylation"/>
    <property type="evidence" value="ECO:0007669"/>
    <property type="project" value="TreeGrafter"/>
</dbReference>
<dbReference type="InterPro" id="IPR013083">
    <property type="entry name" value="Znf_RING/FYVE/PHD"/>
</dbReference>
<feature type="domain" description="RING-type" evidence="16">
    <location>
        <begin position="657"/>
        <end position="696"/>
    </location>
</feature>
<evidence type="ECO:0000259" key="16">
    <source>
        <dbReference type="PROSITE" id="PS50089"/>
    </source>
</evidence>
<evidence type="ECO:0000259" key="17">
    <source>
        <dbReference type="PROSITE" id="PS51015"/>
    </source>
</evidence>
<dbReference type="AlphaFoldDB" id="A0A8J6HS66"/>
<evidence type="ECO:0000313" key="18">
    <source>
        <dbReference type="EMBL" id="KAH0819372.1"/>
    </source>
</evidence>
<dbReference type="CDD" id="cd20387">
    <property type="entry name" value="Tudor_UHRF_rpt1"/>
    <property type="match status" value="1"/>
</dbReference>
<reference evidence="18" key="2">
    <citation type="submission" date="2021-08" db="EMBL/GenBank/DDBJ databases">
        <authorList>
            <person name="Eriksson T."/>
        </authorList>
    </citation>
    <scope>NUCLEOTIDE SEQUENCE</scope>
    <source>
        <strain evidence="18">Stoneville</strain>
        <tissue evidence="18">Whole head</tissue>
    </source>
</reference>
<keyword evidence="10 13" id="KW-0539">Nucleus</keyword>
<feature type="domain" description="Ubiquitin-like" evidence="15">
    <location>
        <begin position="1"/>
        <end position="80"/>
    </location>
</feature>
<gene>
    <name evidence="18" type="ORF">GEV33_003418</name>
</gene>
<dbReference type="PROSITE" id="PS51015">
    <property type="entry name" value="YDG"/>
    <property type="match status" value="1"/>
</dbReference>
<dbReference type="InterPro" id="IPR003105">
    <property type="entry name" value="SRA_YDG"/>
</dbReference>
<evidence type="ECO:0000256" key="7">
    <source>
        <dbReference type="ARBA" id="ARBA00022786"/>
    </source>
</evidence>
<keyword evidence="4" id="KW-0808">Transferase</keyword>
<dbReference type="EC" id="2.3.2.27" evidence="3"/>
<dbReference type="InterPro" id="IPR021991">
    <property type="entry name" value="TTD_dom"/>
</dbReference>
<dbReference type="Gene3D" id="2.30.30.140">
    <property type="match status" value="1"/>
</dbReference>
<proteinExistence type="predicted"/>
<keyword evidence="9" id="KW-0238">DNA-binding</keyword>
<sequence length="726" mass="83105">MHVRIRELTSTTKENDLVLKVSKTALIKELQRMIYDKRNVEIEHQKLYYRGKQLIPDHRITDYEIKLNDVVQLLIKVDGEKENTSPNVQKKSENGAPKRTEVECRYYKKGDRIDVIDNDHGAWFEAKILNIFQGNDEQVVQESDLVFKICMDRNVETAPIEVKFDDIRPRARHTFSNEELQPAMVVFVNYNIESPKERGYWYDFEIKEITRREIKGTLLVGKNHAKLENCTVKFNDEIMKIEKPSLLTERTENWDEAIPLRKLPLYCNKCKDVVTKKCRECGCYVCAEKESRGTLMLCDECDRAYHLSCLDPPLSEVPSDPEWYCPSCKTDDSEIVKAGEKLKTSKKKMKMASYKEGATSRDWGKGMACVGRTSECTIVPKDHYGPVPGVEVGTCWKFRVQVSEAGIHRPHVAGIHGRESDGAYSLVLSGGYEDDIDNGEEFYYTGSGGRDLSGNKRVNGQSCDQKLTRMNKALALNCNVKFNDKTGGEAKDWRNGKPVRVVRNYKLRKHSKYAPVDGNRYDGIYKVVKYYPQKGKSGFVVWRYLLRRDDPNPAPWAKGGREFDMIYPPGHLEAEGAQQNVKKATKRKHQTSPDASSITNYLTVEKKQKIEAYKVGTEVNKAIALDKDNEKLWSQCKELLGEGKQKFLNKVEEVFLCVCCQEIVYEPVTLDCKHNVCKSCLKRSFAAQIYACPWCRFELGNSYAMKVNENLGKALKALFPGYESGR</sequence>
<evidence type="ECO:0000256" key="6">
    <source>
        <dbReference type="ARBA" id="ARBA00022771"/>
    </source>
</evidence>
<organism evidence="18 19">
    <name type="scientific">Tenebrio molitor</name>
    <name type="common">Yellow mealworm beetle</name>
    <dbReference type="NCBI Taxonomy" id="7067"/>
    <lineage>
        <taxon>Eukaryota</taxon>
        <taxon>Metazoa</taxon>
        <taxon>Ecdysozoa</taxon>
        <taxon>Arthropoda</taxon>
        <taxon>Hexapoda</taxon>
        <taxon>Insecta</taxon>
        <taxon>Pterygota</taxon>
        <taxon>Neoptera</taxon>
        <taxon>Endopterygota</taxon>
        <taxon>Coleoptera</taxon>
        <taxon>Polyphaga</taxon>
        <taxon>Cucujiformia</taxon>
        <taxon>Tenebrionidae</taxon>
        <taxon>Tenebrio</taxon>
    </lineage>
</organism>
<dbReference type="Pfam" id="PF00628">
    <property type="entry name" value="PHD"/>
    <property type="match status" value="1"/>
</dbReference>
<evidence type="ECO:0000256" key="3">
    <source>
        <dbReference type="ARBA" id="ARBA00012483"/>
    </source>
</evidence>
<feature type="domain" description="PHD-type" evidence="14">
    <location>
        <begin position="280"/>
        <end position="331"/>
    </location>
</feature>
<dbReference type="InterPro" id="IPR011011">
    <property type="entry name" value="Znf_FYVE_PHD"/>
</dbReference>
<evidence type="ECO:0000256" key="10">
    <source>
        <dbReference type="ARBA" id="ARBA00023242"/>
    </source>
</evidence>
<dbReference type="Gene3D" id="3.30.40.10">
    <property type="entry name" value="Zinc/RING finger domain, C3HC4 (zinc finger)"/>
    <property type="match status" value="1"/>
</dbReference>
<dbReference type="InterPro" id="IPR001965">
    <property type="entry name" value="Znf_PHD"/>
</dbReference>
<dbReference type="UniPathway" id="UPA00143"/>
<dbReference type="Gene3D" id="2.30.30.1150">
    <property type="match status" value="1"/>
</dbReference>
<keyword evidence="7" id="KW-0833">Ubl conjugation pathway</keyword>
<evidence type="ECO:0000256" key="9">
    <source>
        <dbReference type="ARBA" id="ARBA00023125"/>
    </source>
</evidence>
<dbReference type="CDD" id="cd15525">
    <property type="entry name" value="PHD_UHRF1_2"/>
    <property type="match status" value="1"/>
</dbReference>
<evidence type="ECO:0000259" key="14">
    <source>
        <dbReference type="PROSITE" id="PS50016"/>
    </source>
</evidence>
<dbReference type="Pfam" id="PF12148">
    <property type="entry name" value="TTD"/>
    <property type="match status" value="1"/>
</dbReference>
<keyword evidence="19" id="KW-1185">Reference proteome</keyword>
<evidence type="ECO:0000313" key="19">
    <source>
        <dbReference type="Proteomes" id="UP000719412"/>
    </source>
</evidence>
<dbReference type="InterPro" id="IPR045134">
    <property type="entry name" value="UHRF1/2-like"/>
</dbReference>
<comment type="pathway">
    <text evidence="2">Protein modification; protein ubiquitination.</text>
</comment>
<evidence type="ECO:0000256" key="13">
    <source>
        <dbReference type="PROSITE-ProRule" id="PRU00358"/>
    </source>
</evidence>
<protein>
    <recommendedName>
        <fullName evidence="3">RING-type E3 ubiquitin transferase</fullName>
        <ecNumber evidence="3">2.3.2.27</ecNumber>
    </recommendedName>
</protein>
<comment type="catalytic activity">
    <reaction evidence="1">
        <text>S-ubiquitinyl-[E2 ubiquitin-conjugating enzyme]-L-cysteine + [acceptor protein]-L-lysine = [E2 ubiquitin-conjugating enzyme]-L-cysteine + N(6)-ubiquitinyl-[acceptor protein]-L-lysine.</text>
        <dbReference type="EC" id="2.3.2.27"/>
    </reaction>
</comment>
<name>A0A8J6HS66_TENMO</name>
<dbReference type="GO" id="GO:0003677">
    <property type="term" value="F:DNA binding"/>
    <property type="evidence" value="ECO:0007669"/>
    <property type="project" value="UniProtKB-KW"/>
</dbReference>
<evidence type="ECO:0000256" key="4">
    <source>
        <dbReference type="ARBA" id="ARBA00022679"/>
    </source>
</evidence>
<dbReference type="SMART" id="SM00466">
    <property type="entry name" value="SRA"/>
    <property type="match status" value="1"/>
</dbReference>
<dbReference type="InterPro" id="IPR029071">
    <property type="entry name" value="Ubiquitin-like_domsf"/>
</dbReference>
<feature type="domain" description="RING-type" evidence="16">
    <location>
        <begin position="283"/>
        <end position="329"/>
    </location>
</feature>
<dbReference type="InterPro" id="IPR000626">
    <property type="entry name" value="Ubiquitin-like_dom"/>
</dbReference>
<dbReference type="PANTHER" id="PTHR14140">
    <property type="entry name" value="E3 UBIQUITIN-PROTEIN LIGASE UHRF-RELATED"/>
    <property type="match status" value="1"/>
</dbReference>
<feature type="domain" description="YDG" evidence="17">
    <location>
        <begin position="385"/>
        <end position="548"/>
    </location>
</feature>
<dbReference type="InterPro" id="IPR019787">
    <property type="entry name" value="Znf_PHD-finger"/>
</dbReference>
<accession>A0A8J6HS66</accession>
<keyword evidence="6 12" id="KW-0863">Zinc-finger</keyword>
<dbReference type="GO" id="GO:0008270">
    <property type="term" value="F:zinc ion binding"/>
    <property type="evidence" value="ECO:0007669"/>
    <property type="project" value="UniProtKB-KW"/>
</dbReference>
<keyword evidence="11" id="KW-0131">Cell cycle</keyword>
<dbReference type="GO" id="GO:0016567">
    <property type="term" value="P:protein ubiquitination"/>
    <property type="evidence" value="ECO:0007669"/>
    <property type="project" value="UniProtKB-UniPathway"/>
</dbReference>
<dbReference type="SMART" id="SM00184">
    <property type="entry name" value="RING"/>
    <property type="match status" value="2"/>
</dbReference>
<dbReference type="EMBL" id="JABDTM020014705">
    <property type="protein sequence ID" value="KAH0819372.1"/>
    <property type="molecule type" value="Genomic_DNA"/>
</dbReference>
<dbReference type="FunFam" id="3.30.40.10:FF:000066">
    <property type="entry name" value="E3 ubiquitin-protein ligase UHRF2 isoform X1"/>
    <property type="match status" value="1"/>
</dbReference>
<dbReference type="InterPro" id="IPR036987">
    <property type="entry name" value="SRA-YDG_sf"/>
</dbReference>
<dbReference type="GO" id="GO:0005634">
    <property type="term" value="C:nucleus"/>
    <property type="evidence" value="ECO:0007669"/>
    <property type="project" value="UniProtKB-SubCell"/>
</dbReference>
<keyword evidence="8" id="KW-0862">Zinc</keyword>
<dbReference type="PROSITE" id="PS50089">
    <property type="entry name" value="ZF_RING_2"/>
    <property type="match status" value="2"/>
</dbReference>
<reference evidence="18" key="1">
    <citation type="journal article" date="2020" name="J Insects Food Feed">
        <title>The yellow mealworm (Tenebrio molitor) genome: a resource for the emerging insects as food and feed industry.</title>
        <authorList>
            <person name="Eriksson T."/>
            <person name="Andere A."/>
            <person name="Kelstrup H."/>
            <person name="Emery V."/>
            <person name="Picard C."/>
        </authorList>
    </citation>
    <scope>NUCLEOTIDE SEQUENCE</scope>
    <source>
        <strain evidence="18">Stoneville</strain>
        <tissue evidence="18">Whole head</tissue>
    </source>
</reference>
<dbReference type="PROSITE" id="PS00518">
    <property type="entry name" value="ZF_RING_1"/>
    <property type="match status" value="1"/>
</dbReference>
<evidence type="ECO:0000259" key="15">
    <source>
        <dbReference type="PROSITE" id="PS50053"/>
    </source>
</evidence>
<dbReference type="PANTHER" id="PTHR14140:SF45">
    <property type="entry name" value="RING-TYPE E3 UBIQUITIN TRANSFERASE"/>
    <property type="match status" value="1"/>
</dbReference>
<dbReference type="Pfam" id="PF00240">
    <property type="entry name" value="ubiquitin"/>
    <property type="match status" value="1"/>
</dbReference>
<dbReference type="InterPro" id="IPR001841">
    <property type="entry name" value="Znf_RING"/>
</dbReference>
<dbReference type="Gene3D" id="2.30.280.10">
    <property type="entry name" value="SRA-YDG"/>
    <property type="match status" value="1"/>
</dbReference>
<keyword evidence="5" id="KW-0479">Metal-binding</keyword>
<dbReference type="Proteomes" id="UP000719412">
    <property type="component" value="Unassembled WGS sequence"/>
</dbReference>
<dbReference type="SUPFAM" id="SSF88697">
    <property type="entry name" value="PUA domain-like"/>
    <property type="match status" value="1"/>
</dbReference>
<dbReference type="GO" id="GO:0061630">
    <property type="term" value="F:ubiquitin protein ligase activity"/>
    <property type="evidence" value="ECO:0007669"/>
    <property type="project" value="UniProtKB-EC"/>
</dbReference>
<dbReference type="InterPro" id="IPR015947">
    <property type="entry name" value="PUA-like_sf"/>
</dbReference>
<dbReference type="Pfam" id="PF02182">
    <property type="entry name" value="SAD_SRA"/>
    <property type="match status" value="1"/>
</dbReference>
<evidence type="ECO:0000256" key="11">
    <source>
        <dbReference type="ARBA" id="ARBA00023306"/>
    </source>
</evidence>
<dbReference type="SUPFAM" id="SSF57850">
    <property type="entry name" value="RING/U-box"/>
    <property type="match status" value="1"/>
</dbReference>
<comment type="subcellular location">
    <subcellularLocation>
        <location evidence="13">Nucleus</location>
    </subcellularLocation>
</comment>
<dbReference type="PROSITE" id="PS50053">
    <property type="entry name" value="UBIQUITIN_2"/>
    <property type="match status" value="1"/>
</dbReference>
<dbReference type="InterPro" id="IPR017907">
    <property type="entry name" value="Znf_RING_CS"/>
</dbReference>
<dbReference type="FunFam" id="2.30.280.10:FF:000001">
    <property type="entry name" value="E3 ubiquitin-protein ligase UHRF1 isoform 1"/>
    <property type="match status" value="1"/>
</dbReference>
<evidence type="ECO:0000256" key="2">
    <source>
        <dbReference type="ARBA" id="ARBA00004906"/>
    </source>
</evidence>
<comment type="caution">
    <text evidence="18">The sequence shown here is derived from an EMBL/GenBank/DDBJ whole genome shotgun (WGS) entry which is preliminary data.</text>
</comment>
<evidence type="ECO:0000256" key="12">
    <source>
        <dbReference type="PROSITE-ProRule" id="PRU00175"/>
    </source>
</evidence>
<evidence type="ECO:0000256" key="1">
    <source>
        <dbReference type="ARBA" id="ARBA00000900"/>
    </source>
</evidence>
<dbReference type="PROSITE" id="PS50016">
    <property type="entry name" value="ZF_PHD_2"/>
    <property type="match status" value="1"/>
</dbReference>
<dbReference type="CDD" id="cd20388">
    <property type="entry name" value="Tudor_UHRF_rpt2"/>
    <property type="match status" value="1"/>
</dbReference>
<dbReference type="Gene3D" id="3.10.20.90">
    <property type="entry name" value="Phosphatidylinositol 3-kinase Catalytic Subunit, Chain A, domain 1"/>
    <property type="match status" value="1"/>
</dbReference>